<proteinExistence type="predicted"/>
<accession>A0ABS1C6J3</accession>
<dbReference type="Gene3D" id="2.20.110.10">
    <property type="entry name" value="Histone H3 K4-specific methyltransferase SET7/9 N-terminal domain"/>
    <property type="match status" value="1"/>
</dbReference>
<evidence type="ECO:0000313" key="3">
    <source>
        <dbReference type="Proteomes" id="UP000644147"/>
    </source>
</evidence>
<evidence type="ECO:0000256" key="1">
    <source>
        <dbReference type="SAM" id="Phobius"/>
    </source>
</evidence>
<keyword evidence="1" id="KW-1133">Transmembrane helix</keyword>
<gene>
    <name evidence="2" type="ORF">I5M27_15050</name>
</gene>
<keyword evidence="3" id="KW-1185">Reference proteome</keyword>
<dbReference type="EMBL" id="JAEHFX010000008">
    <property type="protein sequence ID" value="MBK0404313.1"/>
    <property type="molecule type" value="Genomic_DNA"/>
</dbReference>
<keyword evidence="1" id="KW-0472">Membrane</keyword>
<feature type="transmembrane region" description="Helical" evidence="1">
    <location>
        <begin position="33"/>
        <end position="51"/>
    </location>
</feature>
<dbReference type="InterPro" id="IPR011652">
    <property type="entry name" value="MORN_2"/>
</dbReference>
<dbReference type="RefSeq" id="WP_200507153.1">
    <property type="nucleotide sequence ID" value="NZ_JAEHFX010000008.1"/>
</dbReference>
<sequence>MTKLILIYFGLFAIIWLLFKISKKQSDPFKNRFFWSTFLLSFIGLTAYFFFSFTRNFFGTPPKDGWNRTYYEDGKLLTEFFASDGKIEGFYKNYYPNGQLWLLSKYKNGVEIDTSFAFYETGEISSFEVFKDNKSICEINYSPTGIKKSERHNPISSLQPNHNITYYPNGKKEFESIIDNKTFEGKGIYYYPNGVVKFQGQYKKGNKSGVWFYFDSVNGNILDTDTFSLKTDRDFKTSWL</sequence>
<dbReference type="SUPFAM" id="SSF82185">
    <property type="entry name" value="Histone H3 K4-specific methyltransferase SET7/9 N-terminal domain"/>
    <property type="match status" value="2"/>
</dbReference>
<evidence type="ECO:0000313" key="2">
    <source>
        <dbReference type="EMBL" id="MBK0404313.1"/>
    </source>
</evidence>
<dbReference type="Proteomes" id="UP000644147">
    <property type="component" value="Unassembled WGS sequence"/>
</dbReference>
<organism evidence="2 3">
    <name type="scientific">Adhaeribacter terrigena</name>
    <dbReference type="NCBI Taxonomy" id="2793070"/>
    <lineage>
        <taxon>Bacteria</taxon>
        <taxon>Pseudomonadati</taxon>
        <taxon>Bacteroidota</taxon>
        <taxon>Cytophagia</taxon>
        <taxon>Cytophagales</taxon>
        <taxon>Hymenobacteraceae</taxon>
        <taxon>Adhaeribacter</taxon>
    </lineage>
</organism>
<dbReference type="Gene3D" id="3.90.930.1">
    <property type="match status" value="1"/>
</dbReference>
<comment type="caution">
    <text evidence="2">The sequence shown here is derived from an EMBL/GenBank/DDBJ whole genome shotgun (WGS) entry which is preliminary data.</text>
</comment>
<keyword evidence="1" id="KW-0812">Transmembrane</keyword>
<dbReference type="Pfam" id="PF07661">
    <property type="entry name" value="MORN_2"/>
    <property type="match status" value="2"/>
</dbReference>
<protein>
    <recommendedName>
        <fullName evidence="4">Antitoxin component YwqK of the YwqJK toxin-antitoxin module</fullName>
    </recommendedName>
</protein>
<reference evidence="2 3" key="1">
    <citation type="submission" date="2020-12" db="EMBL/GenBank/DDBJ databases">
        <title>Bacterial novel species Adhaeribacter sp. BT258 isolated from soil.</title>
        <authorList>
            <person name="Jung H.-Y."/>
        </authorList>
    </citation>
    <scope>NUCLEOTIDE SEQUENCE [LARGE SCALE GENOMIC DNA]</scope>
    <source>
        <strain evidence="2 3">BT258</strain>
    </source>
</reference>
<evidence type="ECO:0008006" key="4">
    <source>
        <dbReference type="Google" id="ProtNLM"/>
    </source>
</evidence>
<feature type="transmembrane region" description="Helical" evidence="1">
    <location>
        <begin position="6"/>
        <end position="21"/>
    </location>
</feature>
<name>A0ABS1C6J3_9BACT</name>